<dbReference type="EMBL" id="UINC01185889">
    <property type="protein sequence ID" value="SVD97821.1"/>
    <property type="molecule type" value="Genomic_DNA"/>
</dbReference>
<gene>
    <name evidence="1" type="ORF">METZ01_LOCUS450675</name>
</gene>
<organism evidence="1">
    <name type="scientific">marine metagenome</name>
    <dbReference type="NCBI Taxonomy" id="408172"/>
    <lineage>
        <taxon>unclassified sequences</taxon>
        <taxon>metagenomes</taxon>
        <taxon>ecological metagenomes</taxon>
    </lineage>
</organism>
<evidence type="ECO:0000313" key="1">
    <source>
        <dbReference type="EMBL" id="SVD97821.1"/>
    </source>
</evidence>
<dbReference type="AlphaFoldDB" id="A0A382ZQS0"/>
<proteinExistence type="predicted"/>
<protein>
    <submittedName>
        <fullName evidence="1">Uncharacterized protein</fullName>
    </submittedName>
</protein>
<reference evidence="1" key="1">
    <citation type="submission" date="2018-05" db="EMBL/GenBank/DDBJ databases">
        <authorList>
            <person name="Lanie J.A."/>
            <person name="Ng W.-L."/>
            <person name="Kazmierczak K.M."/>
            <person name="Andrzejewski T.M."/>
            <person name="Davidsen T.M."/>
            <person name="Wayne K.J."/>
            <person name="Tettelin H."/>
            <person name="Glass J.I."/>
            <person name="Rusch D."/>
            <person name="Podicherti R."/>
            <person name="Tsui H.-C.T."/>
            <person name="Winkler M.E."/>
        </authorList>
    </citation>
    <scope>NUCLEOTIDE SEQUENCE</scope>
</reference>
<accession>A0A382ZQS0</accession>
<sequence length="53" mass="6433">MITEEYSTKEQIRKHRLEQQENSRKRLAALTTEERVKYQKEVADWSKRVAINL</sequence>
<name>A0A382ZQS0_9ZZZZ</name>